<dbReference type="Gene3D" id="1.10.260.40">
    <property type="entry name" value="lambda repressor-like DNA-binding domains"/>
    <property type="match status" value="1"/>
</dbReference>
<dbReference type="InterPro" id="IPR008076">
    <property type="entry name" value="Cyanase"/>
</dbReference>
<dbReference type="AlphaFoldDB" id="A0A0C1US59"/>
<dbReference type="InterPro" id="IPR036581">
    <property type="entry name" value="Cyanate_lyase_C_sf"/>
</dbReference>
<dbReference type="InterPro" id="IPR048564">
    <property type="entry name" value="CYNS_N"/>
</dbReference>
<evidence type="ECO:0000313" key="8">
    <source>
        <dbReference type="Proteomes" id="UP000315925"/>
    </source>
</evidence>
<sequence>MNRDWIREKILAAKEKKKLSWEELSKQTGISEVFLVAVCLGKAVPKKEQADCLCNVLALEPEISEYLQKPVDRSWDKQIPNDPVLYRFYEAFGVYGEAIRELIWEKFGDGIMSAVDMEISLEKVESSAGPRIKLILNGKFLPYKKW</sequence>
<dbReference type="HAMAP" id="MF_00535">
    <property type="entry name" value="Cyanate_hydrat"/>
    <property type="match status" value="1"/>
</dbReference>
<dbReference type="OrthoDB" id="9785870at2"/>
<dbReference type="PRINTS" id="PR01693">
    <property type="entry name" value="CYANASE"/>
</dbReference>
<evidence type="ECO:0000256" key="2">
    <source>
        <dbReference type="ARBA" id="ARBA00023239"/>
    </source>
</evidence>
<protein>
    <recommendedName>
        <fullName evidence="3">Cyanate hydratase</fullName>
        <shortName evidence="3">Cyanase</shortName>
        <ecNumber evidence="3">4.2.1.104</ecNumber>
    </recommendedName>
    <alternativeName>
        <fullName evidence="3">Cyanate hydrolase</fullName>
    </alternativeName>
    <alternativeName>
        <fullName evidence="3">Cyanate lyase</fullName>
    </alternativeName>
</protein>
<evidence type="ECO:0000313" key="6">
    <source>
        <dbReference type="EMBL" id="QDQ42919.1"/>
    </source>
</evidence>
<evidence type="ECO:0000313" key="5">
    <source>
        <dbReference type="EMBL" id="KIE59154.1"/>
    </source>
</evidence>
<dbReference type="EMBL" id="JQNX01000002">
    <property type="protein sequence ID" value="KIE59154.1"/>
    <property type="molecule type" value="Genomic_DNA"/>
</dbReference>
<keyword evidence="7" id="KW-1185">Reference proteome</keyword>
<gene>
    <name evidence="3" type="primary">cynS</name>
    <name evidence="5" type="ORF">A946_03885</name>
    <name evidence="6" type="ORF">kam1_1704</name>
</gene>
<keyword evidence="2 3" id="KW-0456">Lyase</keyword>
<feature type="active site" evidence="3">
    <location>
        <position position="87"/>
    </location>
</feature>
<dbReference type="Proteomes" id="UP000031594">
    <property type="component" value="Unassembled WGS sequence"/>
</dbReference>
<dbReference type="Pfam" id="PF21291">
    <property type="entry name" value="CYNS_N"/>
    <property type="match status" value="1"/>
</dbReference>
<dbReference type="InterPro" id="IPR010982">
    <property type="entry name" value="Lambda_DNA-bd_dom_sf"/>
</dbReference>
<dbReference type="PANTHER" id="PTHR34186:SF2">
    <property type="entry name" value="CYANATE HYDRATASE"/>
    <property type="match status" value="1"/>
</dbReference>
<dbReference type="SMART" id="SM01116">
    <property type="entry name" value="Cyanate_lyase"/>
    <property type="match status" value="1"/>
</dbReference>
<evidence type="ECO:0000313" key="7">
    <source>
        <dbReference type="Proteomes" id="UP000031594"/>
    </source>
</evidence>
<reference evidence="5 7" key="1">
    <citation type="submission" date="2014-08" db="EMBL/GenBank/DDBJ databases">
        <title>Methylacidiphilum kamchatkense strain Kam1 draft genome sequence.</title>
        <authorList>
            <person name="Birkeland N.-K."/>
            <person name="Erikstad H.A."/>
        </authorList>
    </citation>
    <scope>NUCLEOTIDE SEQUENCE [LARGE SCALE GENOMIC DNA]</scope>
    <source>
        <strain evidence="5 7">Kam1</strain>
    </source>
</reference>
<dbReference type="NCBIfam" id="NF002773">
    <property type="entry name" value="PRK02866.1"/>
    <property type="match status" value="1"/>
</dbReference>
<dbReference type="GO" id="GO:0003677">
    <property type="term" value="F:DNA binding"/>
    <property type="evidence" value="ECO:0007669"/>
    <property type="project" value="InterPro"/>
</dbReference>
<evidence type="ECO:0000256" key="3">
    <source>
        <dbReference type="HAMAP-Rule" id="MF_00535"/>
    </source>
</evidence>
<dbReference type="PANTHER" id="PTHR34186">
    <property type="entry name" value="CYANATE HYDRATASE"/>
    <property type="match status" value="1"/>
</dbReference>
<dbReference type="STRING" id="1202785.A946_03885"/>
<proteinExistence type="inferred from homology"/>
<dbReference type="KEGG" id="mkc:kam1_1704"/>
<dbReference type="Proteomes" id="UP000315925">
    <property type="component" value="Chromosome"/>
</dbReference>
<comment type="similarity">
    <text evidence="3">Belongs to the cyanase family.</text>
</comment>
<dbReference type="InterPro" id="IPR003712">
    <property type="entry name" value="Cyanate_lyase_C"/>
</dbReference>
<organism evidence="6 8">
    <name type="scientific">Methylacidiphilum kamchatkense Kam1</name>
    <dbReference type="NCBI Taxonomy" id="1202785"/>
    <lineage>
        <taxon>Bacteria</taxon>
        <taxon>Pseudomonadati</taxon>
        <taxon>Verrucomicrobiota</taxon>
        <taxon>Methylacidiphilae</taxon>
        <taxon>Methylacidiphilales</taxon>
        <taxon>Methylacidiphilaceae</taxon>
        <taxon>Methylacidiphilum (ex Ratnadevi et al. 2023)</taxon>
    </lineage>
</organism>
<dbReference type="RefSeq" id="WP_039721038.1">
    <property type="nucleotide sequence ID" value="NZ_CP037899.1"/>
</dbReference>
<dbReference type="PIRSF" id="PIRSF001263">
    <property type="entry name" value="Cyanate_hydratas"/>
    <property type="match status" value="1"/>
</dbReference>
<accession>A0A0C1US59</accession>
<evidence type="ECO:0000256" key="1">
    <source>
        <dbReference type="ARBA" id="ARBA00003561"/>
    </source>
</evidence>
<evidence type="ECO:0000259" key="4">
    <source>
        <dbReference type="SMART" id="SM01116"/>
    </source>
</evidence>
<dbReference type="SUPFAM" id="SSF47413">
    <property type="entry name" value="lambda repressor-like DNA-binding domains"/>
    <property type="match status" value="1"/>
</dbReference>
<dbReference type="Gene3D" id="3.30.1160.10">
    <property type="entry name" value="Cyanate lyase, C-terminal domain"/>
    <property type="match status" value="1"/>
</dbReference>
<feature type="active site" evidence="3">
    <location>
        <position position="113"/>
    </location>
</feature>
<feature type="domain" description="Cyanate lyase C-terminal" evidence="4">
    <location>
        <begin position="74"/>
        <end position="146"/>
    </location>
</feature>
<comment type="function">
    <text evidence="1 3">Catalyzes the reaction of cyanate with bicarbonate to produce ammonia and carbon dioxide.</text>
</comment>
<dbReference type="EMBL" id="CP037899">
    <property type="protein sequence ID" value="QDQ42919.1"/>
    <property type="molecule type" value="Genomic_DNA"/>
</dbReference>
<reference evidence="8" key="3">
    <citation type="submission" date="2019-03" db="EMBL/GenBank/DDBJ databases">
        <title>Complete genome of Methylacidiphilum kamchatkense Kam1.</title>
        <authorList>
            <person name="Kruse T."/>
            <person name="Murarilal Ratnadevi C."/>
            <person name="Erikstad H.-A."/>
            <person name="Birkeland N.-K."/>
        </authorList>
    </citation>
    <scope>NUCLEOTIDE SEQUENCE [LARGE SCALE GENOMIC DNA]</scope>
    <source>
        <strain evidence="8">kam1</strain>
    </source>
</reference>
<dbReference type="SUPFAM" id="SSF55234">
    <property type="entry name" value="Cyanase C-terminal domain"/>
    <property type="match status" value="1"/>
</dbReference>
<comment type="catalytic activity">
    <reaction evidence="3">
        <text>cyanate + hydrogencarbonate + 3 H(+) = NH4(+) + 2 CO2</text>
        <dbReference type="Rhea" id="RHEA:11120"/>
        <dbReference type="ChEBI" id="CHEBI:15378"/>
        <dbReference type="ChEBI" id="CHEBI:16526"/>
        <dbReference type="ChEBI" id="CHEBI:17544"/>
        <dbReference type="ChEBI" id="CHEBI:28938"/>
        <dbReference type="ChEBI" id="CHEBI:29195"/>
        <dbReference type="EC" id="4.2.1.104"/>
    </reaction>
</comment>
<feature type="active site" evidence="3">
    <location>
        <position position="90"/>
    </location>
</feature>
<dbReference type="GO" id="GO:0008824">
    <property type="term" value="F:cyanate hydratase activity"/>
    <property type="evidence" value="ECO:0007669"/>
    <property type="project" value="UniProtKB-UniRule"/>
</dbReference>
<dbReference type="EC" id="4.2.1.104" evidence="3"/>
<dbReference type="NCBIfam" id="TIGR00673">
    <property type="entry name" value="cynS"/>
    <property type="match status" value="1"/>
</dbReference>
<name>A0A0C1US59_9BACT</name>
<reference evidence="6" key="2">
    <citation type="journal article" date="2019" name="BMC Genomics">
        <title>Complete genome sequence analysis of the thermoacidophilic verrucomicrobial methanotroph 'Candidatus Methylacidiphilum kamchatkense' strain Kam1 and comparison with its closest relatives.</title>
        <authorList>
            <person name="Kruse T."/>
            <person name="Ratnadevi C.M."/>
            <person name="Erikstad H.A."/>
            <person name="Birkeland N.K."/>
        </authorList>
    </citation>
    <scope>NUCLEOTIDE SEQUENCE</scope>
    <source>
        <strain evidence="6">Kam1</strain>
    </source>
</reference>
<dbReference type="Pfam" id="PF02560">
    <property type="entry name" value="Cyanate_lyase"/>
    <property type="match status" value="1"/>
</dbReference>